<comment type="caution">
    <text evidence="3">The sequence shown here is derived from an EMBL/GenBank/DDBJ whole genome shotgun (WGS) entry which is preliminary data.</text>
</comment>
<gene>
    <name evidence="3" type="ORF">AnigIFM63604_009097</name>
</gene>
<sequence>MTILSLHGAYGSAKAFEVQLAPLTNTIKATFPNINFHYISGENPATPPPESEDYFGPPPHYRFVDYDGVSRAGDVLERIRQLPRGATAEDTMRVLSQEQEYLPGKSVRRAIDRLFSVLDEHPEIDGVLGYSEGATCAATLLVEELRRAEKEGRKSRLKYGIFIAGWPPAGLDGDRVTSLLADEWQDLIEVPTCHIIGANDPYVDGAMALYGVCEPDTAIMFDHGKGHTIPRDAKTLKELAEAVEETRRRGVEADM</sequence>
<dbReference type="AlphaFoldDB" id="A0A9W6ECT9"/>
<dbReference type="EMBL" id="BRPB01000060">
    <property type="protein sequence ID" value="GLA52255.1"/>
    <property type="molecule type" value="Genomic_DNA"/>
</dbReference>
<dbReference type="GO" id="GO:0019748">
    <property type="term" value="P:secondary metabolic process"/>
    <property type="evidence" value="ECO:0007669"/>
    <property type="project" value="TreeGrafter"/>
</dbReference>
<dbReference type="SUPFAM" id="SSF53474">
    <property type="entry name" value="alpha/beta-Hydrolases"/>
    <property type="match status" value="1"/>
</dbReference>
<name>A0A9W6ECT9_ASPNG</name>
<evidence type="ECO:0000313" key="4">
    <source>
        <dbReference type="Proteomes" id="UP001144191"/>
    </source>
</evidence>
<dbReference type="GO" id="GO:0016787">
    <property type="term" value="F:hydrolase activity"/>
    <property type="evidence" value="ECO:0007669"/>
    <property type="project" value="UniProtKB-KW"/>
</dbReference>
<reference evidence="3" key="1">
    <citation type="submission" date="2022-07" db="EMBL/GenBank/DDBJ databases">
        <title>Taxonomy of Aspergillus series Nigri: significant species reduction supported by multi-species coalescent approaches.</title>
        <authorList>
            <person name="Bian C."/>
            <person name="Kusuya Y."/>
            <person name="Sklenar F."/>
            <person name="D'hooge E."/>
            <person name="Yaguchi T."/>
            <person name="Takahashi H."/>
            <person name="Hubka V."/>
        </authorList>
    </citation>
    <scope>NUCLEOTIDE SEQUENCE</scope>
    <source>
        <strain evidence="3">IFM 63604</strain>
    </source>
</reference>
<dbReference type="GO" id="GO:0005737">
    <property type="term" value="C:cytoplasm"/>
    <property type="evidence" value="ECO:0007669"/>
    <property type="project" value="TreeGrafter"/>
</dbReference>
<dbReference type="Pfam" id="PF03959">
    <property type="entry name" value="FSH1"/>
    <property type="match status" value="1"/>
</dbReference>
<evidence type="ECO:0000313" key="3">
    <source>
        <dbReference type="EMBL" id="GLA52255.1"/>
    </source>
</evidence>
<dbReference type="PANTHER" id="PTHR48070">
    <property type="entry name" value="ESTERASE OVCA2"/>
    <property type="match status" value="1"/>
</dbReference>
<protein>
    <recommendedName>
        <fullName evidence="2">Serine hydrolase domain-containing protein</fullName>
    </recommendedName>
</protein>
<dbReference type="GO" id="GO:0005634">
    <property type="term" value="C:nucleus"/>
    <property type="evidence" value="ECO:0007669"/>
    <property type="project" value="TreeGrafter"/>
</dbReference>
<keyword evidence="1" id="KW-0378">Hydrolase</keyword>
<dbReference type="InterPro" id="IPR050593">
    <property type="entry name" value="LovG"/>
</dbReference>
<accession>A0A9W6ECT9</accession>
<organism evidence="3 4">
    <name type="scientific">Aspergillus niger</name>
    <dbReference type="NCBI Taxonomy" id="5061"/>
    <lineage>
        <taxon>Eukaryota</taxon>
        <taxon>Fungi</taxon>
        <taxon>Dikarya</taxon>
        <taxon>Ascomycota</taxon>
        <taxon>Pezizomycotina</taxon>
        <taxon>Eurotiomycetes</taxon>
        <taxon>Eurotiomycetidae</taxon>
        <taxon>Eurotiales</taxon>
        <taxon>Aspergillaceae</taxon>
        <taxon>Aspergillus</taxon>
        <taxon>Aspergillus subgen. Circumdati</taxon>
    </lineage>
</organism>
<feature type="domain" description="Serine hydrolase" evidence="2">
    <location>
        <begin position="2"/>
        <end position="237"/>
    </location>
</feature>
<dbReference type="PANTHER" id="PTHR48070:SF4">
    <property type="entry name" value="ESTERASE ALNB"/>
    <property type="match status" value="1"/>
</dbReference>
<dbReference type="InterPro" id="IPR005645">
    <property type="entry name" value="FSH-like_dom"/>
</dbReference>
<evidence type="ECO:0000256" key="1">
    <source>
        <dbReference type="ARBA" id="ARBA00022801"/>
    </source>
</evidence>
<proteinExistence type="predicted"/>
<dbReference type="Proteomes" id="UP001144191">
    <property type="component" value="Unassembled WGS sequence"/>
</dbReference>
<dbReference type="Gene3D" id="3.40.50.1820">
    <property type="entry name" value="alpha/beta hydrolase"/>
    <property type="match status" value="1"/>
</dbReference>
<dbReference type="InterPro" id="IPR029058">
    <property type="entry name" value="AB_hydrolase_fold"/>
</dbReference>
<evidence type="ECO:0000259" key="2">
    <source>
        <dbReference type="Pfam" id="PF03959"/>
    </source>
</evidence>